<sequence>MDNPLALLTLKILLLSCIAVGGFIATVPELNRFTVQVHGWMSDGTFATLFALSQASPGPNLIIATLVGWEVAGIPGAVLATLATCLPTLIVAYQAMRFRARHGQAGWFRLVERAILPIAVGLILATAALLAATTSGAEPRKLALTGSAALFLLVTRRSPLIPLAVAAALGAAGLL</sequence>
<evidence type="ECO:0000256" key="5">
    <source>
        <dbReference type="ARBA" id="ARBA00022989"/>
    </source>
</evidence>
<feature type="transmembrane region" description="Helical" evidence="7">
    <location>
        <begin position="114"/>
        <end position="137"/>
    </location>
</feature>
<proteinExistence type="inferred from homology"/>
<keyword evidence="5 7" id="KW-1133">Transmembrane helix</keyword>
<dbReference type="RefSeq" id="WP_108221810.1">
    <property type="nucleotide sequence ID" value="NZ_CP183928.1"/>
</dbReference>
<dbReference type="OrthoDB" id="8969999at2"/>
<evidence type="ECO:0000256" key="6">
    <source>
        <dbReference type="ARBA" id="ARBA00023136"/>
    </source>
</evidence>
<evidence type="ECO:0000256" key="7">
    <source>
        <dbReference type="SAM" id="Phobius"/>
    </source>
</evidence>
<comment type="subcellular location">
    <subcellularLocation>
        <location evidence="1">Cell membrane</location>
        <topology evidence="1">Multi-pass membrane protein</topology>
    </subcellularLocation>
</comment>
<dbReference type="EMBL" id="QAOT01000017">
    <property type="protein sequence ID" value="PTR14264.1"/>
    <property type="molecule type" value="Genomic_DNA"/>
</dbReference>
<dbReference type="Proteomes" id="UP000244060">
    <property type="component" value="Unassembled WGS sequence"/>
</dbReference>
<feature type="transmembrane region" description="Helical" evidence="7">
    <location>
        <begin position="6"/>
        <end position="25"/>
    </location>
</feature>
<evidence type="ECO:0000256" key="2">
    <source>
        <dbReference type="ARBA" id="ARBA00005262"/>
    </source>
</evidence>
<keyword evidence="6 7" id="KW-0472">Membrane</keyword>
<accession>A0A2T5JVR8</accession>
<evidence type="ECO:0000256" key="1">
    <source>
        <dbReference type="ARBA" id="ARBA00004651"/>
    </source>
</evidence>
<protein>
    <submittedName>
        <fullName evidence="8">Chromate transporter</fullName>
    </submittedName>
</protein>
<name>A0A2T5JVR8_9RHOB</name>
<comment type="caution">
    <text evidence="8">The sequence shown here is derived from an EMBL/GenBank/DDBJ whole genome shotgun (WGS) entry which is preliminary data.</text>
</comment>
<dbReference type="PANTHER" id="PTHR43663:SF1">
    <property type="entry name" value="CHROMATE TRANSPORTER"/>
    <property type="match status" value="1"/>
</dbReference>
<dbReference type="PANTHER" id="PTHR43663">
    <property type="entry name" value="CHROMATE TRANSPORT PROTEIN-RELATED"/>
    <property type="match status" value="1"/>
</dbReference>
<dbReference type="AlphaFoldDB" id="A0A2T5JVR8"/>
<keyword evidence="9" id="KW-1185">Reference proteome</keyword>
<evidence type="ECO:0000313" key="8">
    <source>
        <dbReference type="EMBL" id="PTR14264.1"/>
    </source>
</evidence>
<comment type="similarity">
    <text evidence="2">Belongs to the chromate ion transporter (CHR) (TC 2.A.51) family.</text>
</comment>
<dbReference type="InterPro" id="IPR003370">
    <property type="entry name" value="Chromate_transpt"/>
</dbReference>
<dbReference type="GO" id="GO:0005886">
    <property type="term" value="C:plasma membrane"/>
    <property type="evidence" value="ECO:0007669"/>
    <property type="project" value="UniProtKB-SubCell"/>
</dbReference>
<gene>
    <name evidence="8" type="ORF">C8J28_11733</name>
</gene>
<feature type="transmembrane region" description="Helical" evidence="7">
    <location>
        <begin position="73"/>
        <end position="93"/>
    </location>
</feature>
<evidence type="ECO:0000256" key="4">
    <source>
        <dbReference type="ARBA" id="ARBA00022692"/>
    </source>
</evidence>
<evidence type="ECO:0000313" key="9">
    <source>
        <dbReference type="Proteomes" id="UP000244060"/>
    </source>
</evidence>
<keyword evidence="3" id="KW-1003">Cell membrane</keyword>
<reference evidence="8 9" key="1">
    <citation type="submission" date="2018-04" db="EMBL/GenBank/DDBJ databases">
        <title>Genomic Encyclopedia of Type Strains, Phase III (KMG-III): the genomes of soil and plant-associated and newly described type strains.</title>
        <authorList>
            <person name="Whitman W."/>
        </authorList>
    </citation>
    <scope>NUCLEOTIDE SEQUENCE [LARGE SCALE GENOMIC DNA]</scope>
    <source>
        <strain evidence="8 9">KA25</strain>
    </source>
</reference>
<dbReference type="Pfam" id="PF02417">
    <property type="entry name" value="Chromate_transp"/>
    <property type="match status" value="1"/>
</dbReference>
<keyword evidence="4 7" id="KW-0812">Transmembrane</keyword>
<dbReference type="InterPro" id="IPR052518">
    <property type="entry name" value="CHR_Transporter"/>
</dbReference>
<organism evidence="8 9">
    <name type="scientific">Cereibacter azotoformans</name>
    <dbReference type="NCBI Taxonomy" id="43057"/>
    <lineage>
        <taxon>Bacteria</taxon>
        <taxon>Pseudomonadati</taxon>
        <taxon>Pseudomonadota</taxon>
        <taxon>Alphaproteobacteria</taxon>
        <taxon>Rhodobacterales</taxon>
        <taxon>Paracoccaceae</taxon>
        <taxon>Cereibacter</taxon>
    </lineage>
</organism>
<evidence type="ECO:0000256" key="3">
    <source>
        <dbReference type="ARBA" id="ARBA00022475"/>
    </source>
</evidence>
<dbReference type="GO" id="GO:0015109">
    <property type="term" value="F:chromate transmembrane transporter activity"/>
    <property type="evidence" value="ECO:0007669"/>
    <property type="project" value="InterPro"/>
</dbReference>